<dbReference type="Proteomes" id="UP000594260">
    <property type="component" value="Unplaced"/>
</dbReference>
<proteinExistence type="predicted"/>
<protein>
    <recommendedName>
        <fullName evidence="9">Gustatory receptor</fullName>
    </recommendedName>
</protein>
<dbReference type="InterPro" id="IPR013604">
    <property type="entry name" value="7TM_chemorcpt"/>
</dbReference>
<evidence type="ECO:0000256" key="1">
    <source>
        <dbReference type="ARBA" id="ARBA00004651"/>
    </source>
</evidence>
<evidence type="ECO:0008006" key="9">
    <source>
        <dbReference type="Google" id="ProtNLM"/>
    </source>
</evidence>
<feature type="transmembrane region" description="Helical" evidence="6">
    <location>
        <begin position="219"/>
        <end position="240"/>
    </location>
</feature>
<sequence>MGRNRTKISPKLVYYNTISSPLSPARSGLIATNATGAFRSKTTQRVCLVGFKKLSDFHRLYVCSFLRIDITHPAESEESHWFFVRFWSVWMMAVLALYLGTVLMDETLRSLSPRGQFNFIIFALLIYSTHMEAFVIANLMRVCRKKWVEIIADCERLEERMVATSSMAQSMRSSAQFILYIQWLIIAFNFGINIINDFGMGMWNHYNIKMTVHMQATCYIFSFIGGLMIPSNATVARVWMMYFGRLFRTYIQQIAKLLREVLDSNDTLEAKVIAIDDLRVQLNHVRVIAEKLSKVLGVGILFGYGYTIPLLCIGGYFVTMPSMRFRVRAYFAAFAFAHIVSILVPVVIVAQLSRGIADLKRMIEEMSVRNAPPLLRTHLALLDRAVLTEDFRIDARGFFKADLDMFINIMGASVTYTVVLSQAHNRMFDEQTSDMSLLEV</sequence>
<evidence type="ECO:0000256" key="2">
    <source>
        <dbReference type="ARBA" id="ARBA00022475"/>
    </source>
</evidence>
<feature type="transmembrane region" description="Helical" evidence="6">
    <location>
        <begin position="82"/>
        <end position="104"/>
    </location>
</feature>
<organism evidence="7 8">
    <name type="scientific">Varroa destructor</name>
    <name type="common">Honeybee mite</name>
    <dbReference type="NCBI Taxonomy" id="109461"/>
    <lineage>
        <taxon>Eukaryota</taxon>
        <taxon>Metazoa</taxon>
        <taxon>Ecdysozoa</taxon>
        <taxon>Arthropoda</taxon>
        <taxon>Chelicerata</taxon>
        <taxon>Arachnida</taxon>
        <taxon>Acari</taxon>
        <taxon>Parasitiformes</taxon>
        <taxon>Mesostigmata</taxon>
        <taxon>Gamasina</taxon>
        <taxon>Dermanyssoidea</taxon>
        <taxon>Varroidae</taxon>
        <taxon>Varroa</taxon>
    </lineage>
</organism>
<evidence type="ECO:0000313" key="7">
    <source>
        <dbReference type="EnsemblMetazoa" id="XP_022643952"/>
    </source>
</evidence>
<dbReference type="OrthoDB" id="6491205at2759"/>
<evidence type="ECO:0000313" key="8">
    <source>
        <dbReference type="Proteomes" id="UP000594260"/>
    </source>
</evidence>
<feature type="transmembrane region" description="Helical" evidence="6">
    <location>
        <begin position="116"/>
        <end position="137"/>
    </location>
</feature>
<keyword evidence="5 6" id="KW-0472">Membrane</keyword>
<reference evidence="7" key="1">
    <citation type="submission" date="2021-01" db="UniProtKB">
        <authorList>
            <consortium name="EnsemblMetazoa"/>
        </authorList>
    </citation>
    <scope>IDENTIFICATION</scope>
</reference>
<evidence type="ECO:0000256" key="5">
    <source>
        <dbReference type="ARBA" id="ARBA00023136"/>
    </source>
</evidence>
<dbReference type="Pfam" id="PF08395">
    <property type="entry name" value="7tm_7"/>
    <property type="match status" value="1"/>
</dbReference>
<name>A0A7M7JB38_VARDE</name>
<evidence type="ECO:0000256" key="4">
    <source>
        <dbReference type="ARBA" id="ARBA00022989"/>
    </source>
</evidence>
<feature type="transmembrane region" description="Helical" evidence="6">
    <location>
        <begin position="177"/>
        <end position="199"/>
    </location>
</feature>
<comment type="subcellular location">
    <subcellularLocation>
        <location evidence="1">Cell membrane</location>
        <topology evidence="1">Multi-pass membrane protein</topology>
    </subcellularLocation>
</comment>
<feature type="transmembrane region" description="Helical" evidence="6">
    <location>
        <begin position="330"/>
        <end position="352"/>
    </location>
</feature>
<evidence type="ECO:0000256" key="6">
    <source>
        <dbReference type="SAM" id="Phobius"/>
    </source>
</evidence>
<keyword evidence="3 6" id="KW-0812">Transmembrane</keyword>
<dbReference type="AlphaFoldDB" id="A0A7M7JB38"/>
<keyword evidence="2" id="KW-1003">Cell membrane</keyword>
<keyword evidence="8" id="KW-1185">Reference proteome</keyword>
<dbReference type="InParanoid" id="A0A7M7JB38"/>
<dbReference type="GO" id="GO:0005886">
    <property type="term" value="C:plasma membrane"/>
    <property type="evidence" value="ECO:0007669"/>
    <property type="project" value="UniProtKB-SubCell"/>
</dbReference>
<feature type="transmembrane region" description="Helical" evidence="6">
    <location>
        <begin position="295"/>
        <end position="318"/>
    </location>
</feature>
<dbReference type="OMA" id="TDCGASM"/>
<keyword evidence="4 6" id="KW-1133">Transmembrane helix</keyword>
<dbReference type="KEGG" id="vde:111243123"/>
<dbReference type="EnsemblMetazoa" id="XM_022788217">
    <property type="protein sequence ID" value="XP_022643952"/>
    <property type="gene ID" value="LOC111243123"/>
</dbReference>
<dbReference type="GeneID" id="111243123"/>
<accession>A0A7M7JB38</accession>
<evidence type="ECO:0000256" key="3">
    <source>
        <dbReference type="ARBA" id="ARBA00022692"/>
    </source>
</evidence>
<dbReference type="RefSeq" id="XP_022643952.1">
    <property type="nucleotide sequence ID" value="XM_022788217.1"/>
</dbReference>
<dbReference type="GO" id="GO:0050909">
    <property type="term" value="P:sensory perception of taste"/>
    <property type="evidence" value="ECO:0007669"/>
    <property type="project" value="InterPro"/>
</dbReference>